<comment type="cofactor">
    <cofactor evidence="1">
        <name>Mg(2+)</name>
        <dbReference type="ChEBI" id="CHEBI:18420"/>
    </cofactor>
</comment>
<dbReference type="Pfam" id="PF03372">
    <property type="entry name" value="Exo_endo_phos"/>
    <property type="match status" value="1"/>
</dbReference>
<dbReference type="GO" id="GO:0033962">
    <property type="term" value="P:P-body assembly"/>
    <property type="evidence" value="ECO:0007669"/>
    <property type="project" value="Ensembl"/>
</dbReference>
<dbReference type="GO" id="GO:0000290">
    <property type="term" value="P:deadenylation-dependent decapping of nuclear-transcribed mRNA"/>
    <property type="evidence" value="ECO:0007669"/>
    <property type="project" value="Ensembl"/>
</dbReference>
<dbReference type="InterPro" id="IPR034965">
    <property type="entry name" value="Deadenylase_nocturnin"/>
</dbReference>
<dbReference type="GO" id="GO:0046872">
    <property type="term" value="F:metal ion binding"/>
    <property type="evidence" value="ECO:0007669"/>
    <property type="project" value="UniProtKB-KW"/>
</dbReference>
<dbReference type="InterPro" id="IPR050410">
    <property type="entry name" value="CCR4/nocturin_mRNA_transcr"/>
</dbReference>
<keyword evidence="7" id="KW-0460">Magnesium</keyword>
<organism evidence="12 13">
    <name type="scientific">Naja naja</name>
    <name type="common">Indian cobra</name>
    <dbReference type="NCBI Taxonomy" id="35670"/>
    <lineage>
        <taxon>Eukaryota</taxon>
        <taxon>Metazoa</taxon>
        <taxon>Chordata</taxon>
        <taxon>Craniata</taxon>
        <taxon>Vertebrata</taxon>
        <taxon>Euteleostomi</taxon>
        <taxon>Lepidosauria</taxon>
        <taxon>Squamata</taxon>
        <taxon>Bifurcata</taxon>
        <taxon>Unidentata</taxon>
        <taxon>Episquamata</taxon>
        <taxon>Toxicofera</taxon>
        <taxon>Serpentes</taxon>
        <taxon>Colubroidea</taxon>
        <taxon>Elapidae</taxon>
        <taxon>Elapinae</taxon>
        <taxon>Naja</taxon>
    </lineage>
</organism>
<dbReference type="FunFam" id="3.60.10.10:FF:000012">
    <property type="entry name" value="nocturnin isoform X2"/>
    <property type="match status" value="1"/>
</dbReference>
<evidence type="ECO:0000256" key="5">
    <source>
        <dbReference type="ARBA" id="ARBA00022723"/>
    </source>
</evidence>
<dbReference type="GO" id="GO:0005739">
    <property type="term" value="C:mitochondrion"/>
    <property type="evidence" value="ECO:0007669"/>
    <property type="project" value="Ensembl"/>
</dbReference>
<sequence>MYPSSLRSFCSALSNLCCTPSSASTSTMLLRSPAPVRRALSPPALLASSSATAGVPRCCSCPAPGTPGAANPQAGYSMGNSTSRLYSALAKTLSSSVITKHQDYLEQTDPEFLDPIDPKDLLEECQIVLQNRPARLQRDFVDLRTSFVRNHQPIRVMQWNILAQALGEGKDNFIQCPMEALRWEERKCLILEEILAYQPDILCLQEVDHYFDTFQPLLSRLGYQCAFLPKPCSPCLDVECNNGPDGCALFFLKDRFTLINNTNIRLTAMKLKTNQVAIVQILKCNETGKLFCVAVTHLKARNGWERFRSAQGADLLENLKQITQDAEIPLIVCGDFNAEPTEEVYKQFSESSLNLNSAYKLLSTNGLTEPPYTTWKIRPSGECRHTLDYIWYSQQTLKVDGALSLLTEEQIGPNRLPSFNYPSDHLSLVPDFYRDLSTQSSFGKDKEPQFPVKMSWSLFSILSHAASLLLQEPFRKTVYKFMKMLDISTQSMIPLGKRYKLMVLLLDFFRFNPTHFPFNYFSQESLEMGFCISGLCKDTGC</sequence>
<dbReference type="AlphaFoldDB" id="A0A8C6VEA3"/>
<comment type="similarity">
    <text evidence="3">Belongs to the CCR4/nocturin family.</text>
</comment>
<dbReference type="SUPFAM" id="SSF56219">
    <property type="entry name" value="DNase I-like"/>
    <property type="match status" value="1"/>
</dbReference>
<evidence type="ECO:0000256" key="8">
    <source>
        <dbReference type="ARBA" id="ARBA00023108"/>
    </source>
</evidence>
<evidence type="ECO:0000256" key="6">
    <source>
        <dbReference type="ARBA" id="ARBA00022801"/>
    </source>
</evidence>
<dbReference type="OrthoDB" id="276515at2759"/>
<dbReference type="GeneTree" id="ENSGT00940000155249"/>
<keyword evidence="4" id="KW-0963">Cytoplasm</keyword>
<comment type="subcellular location">
    <subcellularLocation>
        <location evidence="2">Cytoplasm</location>
    </subcellularLocation>
</comment>
<evidence type="ECO:0000256" key="1">
    <source>
        <dbReference type="ARBA" id="ARBA00001946"/>
    </source>
</evidence>
<dbReference type="GO" id="GO:0006739">
    <property type="term" value="P:NADP+ metabolic process"/>
    <property type="evidence" value="ECO:0007669"/>
    <property type="project" value="Ensembl"/>
</dbReference>
<keyword evidence="5" id="KW-0479">Metal-binding</keyword>
<dbReference type="Ensembl" id="ENSNNAT00000004732.1">
    <property type="protein sequence ID" value="ENSNNAP00000004523.1"/>
    <property type="gene ID" value="ENSNNAG00000003044.1"/>
</dbReference>
<evidence type="ECO:0000256" key="10">
    <source>
        <dbReference type="ARBA" id="ARBA00079931"/>
    </source>
</evidence>
<dbReference type="GO" id="GO:0000932">
    <property type="term" value="C:P-body"/>
    <property type="evidence" value="ECO:0007669"/>
    <property type="project" value="Ensembl"/>
</dbReference>
<dbReference type="PANTHER" id="PTHR12121:SF45">
    <property type="entry name" value="NOCTURNIN"/>
    <property type="match status" value="1"/>
</dbReference>
<dbReference type="Proteomes" id="UP000694559">
    <property type="component" value="Unplaced"/>
</dbReference>
<evidence type="ECO:0000313" key="13">
    <source>
        <dbReference type="Proteomes" id="UP000694559"/>
    </source>
</evidence>
<evidence type="ECO:0000256" key="2">
    <source>
        <dbReference type="ARBA" id="ARBA00004496"/>
    </source>
</evidence>
<evidence type="ECO:0000313" key="12">
    <source>
        <dbReference type="Ensembl" id="ENSNNAP00000004523.1"/>
    </source>
</evidence>
<dbReference type="GO" id="GO:0042752">
    <property type="term" value="P:regulation of circadian rhythm"/>
    <property type="evidence" value="ECO:0007669"/>
    <property type="project" value="Ensembl"/>
</dbReference>
<evidence type="ECO:0000259" key="11">
    <source>
        <dbReference type="Pfam" id="PF03372"/>
    </source>
</evidence>
<dbReference type="InterPro" id="IPR036691">
    <property type="entry name" value="Endo/exonu/phosph_ase_sf"/>
</dbReference>
<evidence type="ECO:0000256" key="3">
    <source>
        <dbReference type="ARBA" id="ARBA00010774"/>
    </source>
</evidence>
<feature type="domain" description="Endonuclease/exonuclease/phosphatase" evidence="11">
    <location>
        <begin position="157"/>
        <end position="425"/>
    </location>
</feature>
<dbReference type="GO" id="GO:0032496">
    <property type="term" value="P:response to lipopolysaccharide"/>
    <property type="evidence" value="ECO:0007669"/>
    <property type="project" value="Ensembl"/>
</dbReference>
<dbReference type="GO" id="GO:0004535">
    <property type="term" value="F:poly(A)-specific ribonuclease activity"/>
    <property type="evidence" value="ECO:0007669"/>
    <property type="project" value="Ensembl"/>
</dbReference>
<dbReference type="GO" id="GO:0032922">
    <property type="term" value="P:circadian regulation of gene expression"/>
    <property type="evidence" value="ECO:0007669"/>
    <property type="project" value="Ensembl"/>
</dbReference>
<proteinExistence type="inferred from homology"/>
<name>A0A8C6VEA3_NAJNA</name>
<dbReference type="GO" id="GO:0045600">
    <property type="term" value="P:positive regulation of fat cell differentiation"/>
    <property type="evidence" value="ECO:0007669"/>
    <property type="project" value="Ensembl"/>
</dbReference>
<evidence type="ECO:0000256" key="4">
    <source>
        <dbReference type="ARBA" id="ARBA00022490"/>
    </source>
</evidence>
<keyword evidence="13" id="KW-1185">Reference proteome</keyword>
<dbReference type="OMA" id="RAACSMG"/>
<gene>
    <name evidence="12" type="primary">NOCT</name>
</gene>
<evidence type="ECO:0000256" key="9">
    <source>
        <dbReference type="ARBA" id="ARBA00023807"/>
    </source>
</evidence>
<dbReference type="CDD" id="cd09096">
    <property type="entry name" value="Deadenylase_nocturnin"/>
    <property type="match status" value="1"/>
</dbReference>
<keyword evidence="8" id="KW-0090">Biological rhythms</keyword>
<reference evidence="12" key="2">
    <citation type="submission" date="2025-09" db="UniProtKB">
        <authorList>
            <consortium name="Ensembl"/>
        </authorList>
    </citation>
    <scope>IDENTIFICATION</scope>
</reference>
<dbReference type="GO" id="GO:0019178">
    <property type="term" value="F:NADP phosphatase activity"/>
    <property type="evidence" value="ECO:0007669"/>
    <property type="project" value="Ensembl"/>
</dbReference>
<evidence type="ECO:0000256" key="7">
    <source>
        <dbReference type="ARBA" id="ARBA00022842"/>
    </source>
</evidence>
<keyword evidence="6" id="KW-0378">Hydrolase</keyword>
<dbReference type="GO" id="GO:0048255">
    <property type="term" value="P:mRNA stabilization"/>
    <property type="evidence" value="ECO:0007669"/>
    <property type="project" value="Ensembl"/>
</dbReference>
<dbReference type="InterPro" id="IPR005135">
    <property type="entry name" value="Endo/exonuclease/phosphatase"/>
</dbReference>
<dbReference type="GO" id="GO:0102757">
    <property type="term" value="F:NADPH phosphatase activity"/>
    <property type="evidence" value="ECO:0007669"/>
    <property type="project" value="Ensembl"/>
</dbReference>
<reference evidence="12" key="1">
    <citation type="submission" date="2025-08" db="UniProtKB">
        <authorList>
            <consortium name="Ensembl"/>
        </authorList>
    </citation>
    <scope>IDENTIFICATION</scope>
</reference>
<protein>
    <recommendedName>
        <fullName evidence="9">Nocturnin</fullName>
    </recommendedName>
    <alternativeName>
        <fullName evidence="10">Carbon catabolite repression 4-like protein</fullName>
    </alternativeName>
</protein>
<dbReference type="GO" id="GO:0005634">
    <property type="term" value="C:nucleus"/>
    <property type="evidence" value="ECO:0007669"/>
    <property type="project" value="Ensembl"/>
</dbReference>
<dbReference type="GO" id="GO:0045668">
    <property type="term" value="P:negative regulation of osteoblast differentiation"/>
    <property type="evidence" value="ECO:0007669"/>
    <property type="project" value="Ensembl"/>
</dbReference>
<dbReference type="GO" id="GO:0048471">
    <property type="term" value="C:perinuclear region of cytoplasm"/>
    <property type="evidence" value="ECO:0007669"/>
    <property type="project" value="Ensembl"/>
</dbReference>
<dbReference type="Gene3D" id="3.60.10.10">
    <property type="entry name" value="Endonuclease/exonuclease/phosphatase"/>
    <property type="match status" value="1"/>
</dbReference>
<accession>A0A8C6VEA3</accession>
<dbReference type="PANTHER" id="PTHR12121">
    <property type="entry name" value="CARBON CATABOLITE REPRESSOR PROTEIN 4"/>
    <property type="match status" value="1"/>
</dbReference>
<dbReference type="GO" id="GO:0003729">
    <property type="term" value="F:mRNA binding"/>
    <property type="evidence" value="ECO:0007669"/>
    <property type="project" value="Ensembl"/>
</dbReference>
<dbReference type="GO" id="GO:0045995">
    <property type="term" value="P:regulation of embryonic development"/>
    <property type="evidence" value="ECO:0007669"/>
    <property type="project" value="Ensembl"/>
</dbReference>